<evidence type="ECO:0000313" key="3">
    <source>
        <dbReference type="Proteomes" id="UP000799777"/>
    </source>
</evidence>
<protein>
    <submittedName>
        <fullName evidence="2">NAD(P)-binding protein</fullName>
    </submittedName>
</protein>
<dbReference type="SUPFAM" id="SSF51735">
    <property type="entry name" value="NAD(P)-binding Rossmann-fold domains"/>
    <property type="match status" value="1"/>
</dbReference>
<gene>
    <name evidence="2" type="ORF">EK21DRAFT_99804</name>
</gene>
<dbReference type="PANTHER" id="PTHR43544">
    <property type="entry name" value="SHORT-CHAIN DEHYDROGENASE/REDUCTASE"/>
    <property type="match status" value="1"/>
</dbReference>
<organism evidence="2 3">
    <name type="scientific">Setomelanomma holmii</name>
    <dbReference type="NCBI Taxonomy" id="210430"/>
    <lineage>
        <taxon>Eukaryota</taxon>
        <taxon>Fungi</taxon>
        <taxon>Dikarya</taxon>
        <taxon>Ascomycota</taxon>
        <taxon>Pezizomycotina</taxon>
        <taxon>Dothideomycetes</taxon>
        <taxon>Pleosporomycetidae</taxon>
        <taxon>Pleosporales</taxon>
        <taxon>Pleosporineae</taxon>
        <taxon>Phaeosphaeriaceae</taxon>
        <taxon>Setomelanomma</taxon>
    </lineage>
</organism>
<proteinExistence type="inferred from homology"/>
<reference evidence="2" key="1">
    <citation type="journal article" date="2020" name="Stud. Mycol.">
        <title>101 Dothideomycetes genomes: a test case for predicting lifestyles and emergence of pathogens.</title>
        <authorList>
            <person name="Haridas S."/>
            <person name="Albert R."/>
            <person name="Binder M."/>
            <person name="Bloem J."/>
            <person name="Labutti K."/>
            <person name="Salamov A."/>
            <person name="Andreopoulos B."/>
            <person name="Baker S."/>
            <person name="Barry K."/>
            <person name="Bills G."/>
            <person name="Bluhm B."/>
            <person name="Cannon C."/>
            <person name="Castanera R."/>
            <person name="Culley D."/>
            <person name="Daum C."/>
            <person name="Ezra D."/>
            <person name="Gonzalez J."/>
            <person name="Henrissat B."/>
            <person name="Kuo A."/>
            <person name="Liang C."/>
            <person name="Lipzen A."/>
            <person name="Lutzoni F."/>
            <person name="Magnuson J."/>
            <person name="Mondo S."/>
            <person name="Nolan M."/>
            <person name="Ohm R."/>
            <person name="Pangilinan J."/>
            <person name="Park H.-J."/>
            <person name="Ramirez L."/>
            <person name="Alfaro M."/>
            <person name="Sun H."/>
            <person name="Tritt A."/>
            <person name="Yoshinaga Y."/>
            <person name="Zwiers L.-H."/>
            <person name="Turgeon B."/>
            <person name="Goodwin S."/>
            <person name="Spatafora J."/>
            <person name="Crous P."/>
            <person name="Grigoriev I."/>
        </authorList>
    </citation>
    <scope>NUCLEOTIDE SEQUENCE</scope>
    <source>
        <strain evidence="2">CBS 110217</strain>
    </source>
</reference>
<accession>A0A9P4HBK5</accession>
<dbReference type="InterPro" id="IPR002347">
    <property type="entry name" value="SDR_fam"/>
</dbReference>
<dbReference type="PANTHER" id="PTHR43544:SF32">
    <property type="entry name" value="CHAIN DEHYDROGENASE, PUTATIVE (AFU_ORTHOLOGUE AFUA_5G01530)-RELATED"/>
    <property type="match status" value="1"/>
</dbReference>
<dbReference type="InterPro" id="IPR036291">
    <property type="entry name" value="NAD(P)-bd_dom_sf"/>
</dbReference>
<evidence type="ECO:0000256" key="1">
    <source>
        <dbReference type="ARBA" id="ARBA00006484"/>
    </source>
</evidence>
<dbReference type="InterPro" id="IPR051468">
    <property type="entry name" value="Fungal_SecMetab_SDRs"/>
</dbReference>
<name>A0A9P4HBK5_9PLEO</name>
<dbReference type="AlphaFoldDB" id="A0A9P4HBK5"/>
<comment type="similarity">
    <text evidence="1">Belongs to the short-chain dehydrogenases/reductases (SDR) family.</text>
</comment>
<dbReference type="EMBL" id="ML978182">
    <property type="protein sequence ID" value="KAF2031234.1"/>
    <property type="molecule type" value="Genomic_DNA"/>
</dbReference>
<dbReference type="Pfam" id="PF00106">
    <property type="entry name" value="adh_short"/>
    <property type="match status" value="1"/>
</dbReference>
<dbReference type="GO" id="GO:0016491">
    <property type="term" value="F:oxidoreductase activity"/>
    <property type="evidence" value="ECO:0007669"/>
    <property type="project" value="TreeGrafter"/>
</dbReference>
<dbReference type="OrthoDB" id="191139at2759"/>
<comment type="caution">
    <text evidence="2">The sequence shown here is derived from an EMBL/GenBank/DDBJ whole genome shotgun (WGS) entry which is preliminary data.</text>
</comment>
<keyword evidence="3" id="KW-1185">Reference proteome</keyword>
<dbReference type="GO" id="GO:0005737">
    <property type="term" value="C:cytoplasm"/>
    <property type="evidence" value="ECO:0007669"/>
    <property type="project" value="TreeGrafter"/>
</dbReference>
<sequence>MSSNDKIITLITGANGGIGFELAAQLLADASNFILLGSRSVEKGESAVKDLQARDLPGSVELVQIDVTSDESIEAAAKQVKEKHGRIDALVNNAAIGDSFHASLPLSTCLQSAFHTNITGPAVVVEAFAPLLSASTHTPRIINVTSGAGSITLRSDTSNPHQTMKVVPYRVSKAALNMLTVCQWYEYREAGWKVFAFCPGFTESNLGPMNKVEHGAKPTSEGARPMVAILKGDRDVESGGYLKAEGQWPW</sequence>
<dbReference type="Gene3D" id="3.40.50.720">
    <property type="entry name" value="NAD(P)-binding Rossmann-like Domain"/>
    <property type="match status" value="1"/>
</dbReference>
<dbReference type="PRINTS" id="PR00081">
    <property type="entry name" value="GDHRDH"/>
</dbReference>
<dbReference type="GO" id="GO:0019748">
    <property type="term" value="P:secondary metabolic process"/>
    <property type="evidence" value="ECO:0007669"/>
    <property type="project" value="TreeGrafter"/>
</dbReference>
<evidence type="ECO:0000313" key="2">
    <source>
        <dbReference type="EMBL" id="KAF2031234.1"/>
    </source>
</evidence>
<dbReference type="Proteomes" id="UP000799777">
    <property type="component" value="Unassembled WGS sequence"/>
</dbReference>